<dbReference type="VEuPathDB" id="FungiDB:BDEG_23653"/>
<dbReference type="EMBL" id="DS022303">
    <property type="protein sequence ID" value="OAJ39849.1"/>
    <property type="molecule type" value="Genomic_DNA"/>
</dbReference>
<protein>
    <submittedName>
        <fullName evidence="1">Uncharacterized protein</fullName>
    </submittedName>
</protein>
<dbReference type="Proteomes" id="UP000077115">
    <property type="component" value="Unassembled WGS sequence"/>
</dbReference>
<sequence length="198" mass="21279">MTDLAGLSVNPHHATECVVSTDNFEFFTELTNILVQVSKPDTNVSPDTQGLAIAAKMTALLERIQQAHITIQSLPSIHLTVTELQRILDNYTAVQTMKVANHDRSLNTSADTGPLVSPVADTIMLNTRPALDLATLPLHSTADVISAPSLQDQEIVQEPAAVLNTSSQNTLDALAESLLQDALNFSPTPTTHDSMTTQ</sequence>
<evidence type="ECO:0000313" key="2">
    <source>
        <dbReference type="Proteomes" id="UP000077115"/>
    </source>
</evidence>
<organism evidence="1 2">
    <name type="scientific">Batrachochytrium dendrobatidis (strain JEL423)</name>
    <dbReference type="NCBI Taxonomy" id="403673"/>
    <lineage>
        <taxon>Eukaryota</taxon>
        <taxon>Fungi</taxon>
        <taxon>Fungi incertae sedis</taxon>
        <taxon>Chytridiomycota</taxon>
        <taxon>Chytridiomycota incertae sedis</taxon>
        <taxon>Chytridiomycetes</taxon>
        <taxon>Rhizophydiales</taxon>
        <taxon>Rhizophydiales incertae sedis</taxon>
        <taxon>Batrachochytrium</taxon>
    </lineage>
</organism>
<name>A0A177WIA8_BATDL</name>
<reference evidence="1 2" key="2">
    <citation type="submission" date="2016-05" db="EMBL/GenBank/DDBJ databases">
        <title>Lineage-specific infection strategies underlie the spectrum of fungal disease in amphibians.</title>
        <authorList>
            <person name="Cuomo C.A."/>
            <person name="Farrer R.A."/>
            <person name="James T."/>
            <person name="Longcore J."/>
            <person name="Birren B."/>
        </authorList>
    </citation>
    <scope>NUCLEOTIDE SEQUENCE [LARGE SCALE GENOMIC DNA]</scope>
    <source>
        <strain evidence="1 2">JEL423</strain>
    </source>
</reference>
<dbReference type="EMBL" id="DS022303">
    <property type="protein sequence ID" value="OAJ39848.1"/>
    <property type="molecule type" value="Genomic_DNA"/>
</dbReference>
<gene>
    <name evidence="1" type="ORF">BDEG_23653</name>
</gene>
<reference evidence="1 2" key="1">
    <citation type="submission" date="2006-10" db="EMBL/GenBank/DDBJ databases">
        <title>The Genome Sequence of Batrachochytrium dendrobatidis JEL423.</title>
        <authorList>
            <consortium name="The Broad Institute Genome Sequencing Platform"/>
            <person name="Birren B."/>
            <person name="Lander E."/>
            <person name="Galagan J."/>
            <person name="Cuomo C."/>
            <person name="Devon K."/>
            <person name="Jaffe D."/>
            <person name="Butler J."/>
            <person name="Alvarez P."/>
            <person name="Gnerre S."/>
            <person name="Grabherr M."/>
            <person name="Kleber M."/>
            <person name="Mauceli E."/>
            <person name="Brockman W."/>
            <person name="Young S."/>
            <person name="LaButti K."/>
            <person name="Sykes S."/>
            <person name="DeCaprio D."/>
            <person name="Crawford M."/>
            <person name="Koehrsen M."/>
            <person name="Engels R."/>
            <person name="Montgomery P."/>
            <person name="Pearson M."/>
            <person name="Howarth C."/>
            <person name="Larson L."/>
            <person name="White J."/>
            <person name="O'Leary S."/>
            <person name="Kodira C."/>
            <person name="Zeng Q."/>
            <person name="Yandava C."/>
            <person name="Alvarado L."/>
            <person name="Longcore J."/>
            <person name="James T."/>
        </authorList>
    </citation>
    <scope>NUCLEOTIDE SEQUENCE [LARGE SCALE GENOMIC DNA]</scope>
    <source>
        <strain evidence="1 2">JEL423</strain>
    </source>
</reference>
<accession>A0A177WIA8</accession>
<dbReference type="AlphaFoldDB" id="A0A177WIA8"/>
<proteinExistence type="predicted"/>
<evidence type="ECO:0000313" key="1">
    <source>
        <dbReference type="EMBL" id="OAJ39849.1"/>
    </source>
</evidence>